<protein>
    <submittedName>
        <fullName evidence="4">Methyltransferase domain-containing protein</fullName>
    </submittedName>
</protein>
<dbReference type="GO" id="GO:0008168">
    <property type="term" value="F:methyltransferase activity"/>
    <property type="evidence" value="ECO:0007669"/>
    <property type="project" value="UniProtKB-KW"/>
</dbReference>
<gene>
    <name evidence="4" type="ORF">SAMN05421507_104531</name>
</gene>
<dbReference type="Pfam" id="PF13649">
    <property type="entry name" value="Methyltransf_25"/>
    <property type="match status" value="1"/>
</dbReference>
<sequence>MHVEDPQLPLITAATRRAYDRDASAYADKTDRFSDFPGLEEELERFRGRAPKGPVLDLGCGAGRDTRHLISAGHDVISGDLSAELLKLLRAGPSSKPVQLDLLTLPFRDRVFAGVWASGSLLHIPGSAYPRAFGEIYRVLAEGGATAISLRDDDKEGWHRGERMDVDRWFTWRRPHDVVRELIATGFASVEWAYCGRKDWYIVEAVKTWAPSRRDGERRAGSA</sequence>
<dbReference type="SUPFAM" id="SSF53335">
    <property type="entry name" value="S-adenosyl-L-methionine-dependent methyltransferases"/>
    <property type="match status" value="1"/>
</dbReference>
<organism evidence="4 5">
    <name type="scientific">Lentzea jiangxiensis</name>
    <dbReference type="NCBI Taxonomy" id="641025"/>
    <lineage>
        <taxon>Bacteria</taxon>
        <taxon>Bacillati</taxon>
        <taxon>Actinomycetota</taxon>
        <taxon>Actinomycetes</taxon>
        <taxon>Pseudonocardiales</taxon>
        <taxon>Pseudonocardiaceae</taxon>
        <taxon>Lentzea</taxon>
    </lineage>
</organism>
<evidence type="ECO:0000313" key="4">
    <source>
        <dbReference type="EMBL" id="SDO95865.1"/>
    </source>
</evidence>
<dbReference type="PANTHER" id="PTHR43861:SF1">
    <property type="entry name" value="TRANS-ACONITATE 2-METHYLTRANSFERASE"/>
    <property type="match status" value="1"/>
</dbReference>
<feature type="domain" description="Methyltransferase" evidence="3">
    <location>
        <begin position="55"/>
        <end position="144"/>
    </location>
</feature>
<evidence type="ECO:0000256" key="2">
    <source>
        <dbReference type="ARBA" id="ARBA00022679"/>
    </source>
</evidence>
<dbReference type="GO" id="GO:0032259">
    <property type="term" value="P:methylation"/>
    <property type="evidence" value="ECO:0007669"/>
    <property type="project" value="UniProtKB-KW"/>
</dbReference>
<evidence type="ECO:0000259" key="3">
    <source>
        <dbReference type="Pfam" id="PF13649"/>
    </source>
</evidence>
<dbReference type="Gene3D" id="3.40.50.150">
    <property type="entry name" value="Vaccinia Virus protein VP39"/>
    <property type="match status" value="1"/>
</dbReference>
<dbReference type="InterPro" id="IPR041698">
    <property type="entry name" value="Methyltransf_25"/>
</dbReference>
<dbReference type="AlphaFoldDB" id="A0A1H0NTR0"/>
<dbReference type="EMBL" id="FNIX01000004">
    <property type="protein sequence ID" value="SDO95865.1"/>
    <property type="molecule type" value="Genomic_DNA"/>
</dbReference>
<dbReference type="Proteomes" id="UP000199691">
    <property type="component" value="Unassembled WGS sequence"/>
</dbReference>
<accession>A0A1H0NTR0</accession>
<evidence type="ECO:0000256" key="1">
    <source>
        <dbReference type="ARBA" id="ARBA00022603"/>
    </source>
</evidence>
<name>A0A1H0NTR0_9PSEU</name>
<keyword evidence="5" id="KW-1185">Reference proteome</keyword>
<keyword evidence="1 4" id="KW-0489">Methyltransferase</keyword>
<proteinExistence type="predicted"/>
<dbReference type="InterPro" id="IPR029063">
    <property type="entry name" value="SAM-dependent_MTases_sf"/>
</dbReference>
<evidence type="ECO:0000313" key="5">
    <source>
        <dbReference type="Proteomes" id="UP000199691"/>
    </source>
</evidence>
<dbReference type="RefSeq" id="WP_176959776.1">
    <property type="nucleotide sequence ID" value="NZ_FNIX01000004.1"/>
</dbReference>
<reference evidence="5" key="1">
    <citation type="submission" date="2016-10" db="EMBL/GenBank/DDBJ databases">
        <authorList>
            <person name="Varghese N."/>
            <person name="Submissions S."/>
        </authorList>
    </citation>
    <scope>NUCLEOTIDE SEQUENCE [LARGE SCALE GENOMIC DNA]</scope>
    <source>
        <strain evidence="5">CGMCC 4.6609</strain>
    </source>
</reference>
<dbReference type="STRING" id="641025.SAMN05421507_104531"/>
<dbReference type="CDD" id="cd02440">
    <property type="entry name" value="AdoMet_MTases"/>
    <property type="match status" value="1"/>
</dbReference>
<keyword evidence="2 4" id="KW-0808">Transferase</keyword>
<dbReference type="PANTHER" id="PTHR43861">
    <property type="entry name" value="TRANS-ACONITATE 2-METHYLTRANSFERASE-RELATED"/>
    <property type="match status" value="1"/>
</dbReference>